<accession>A0A380C3H6</accession>
<feature type="signal peptide" evidence="1">
    <location>
        <begin position="1"/>
        <end position="24"/>
    </location>
</feature>
<dbReference type="Proteomes" id="UP000254893">
    <property type="component" value="Unassembled WGS sequence"/>
</dbReference>
<dbReference type="EMBL" id="UGYW01000002">
    <property type="protein sequence ID" value="SUJ12354.1"/>
    <property type="molecule type" value="Genomic_DNA"/>
</dbReference>
<feature type="chain" id="PRO_5016806035" description="SD-repeat containing protein B domain-containing protein" evidence="1">
    <location>
        <begin position="25"/>
        <end position="955"/>
    </location>
</feature>
<reference evidence="2 3" key="1">
    <citation type="submission" date="2018-06" db="EMBL/GenBank/DDBJ databases">
        <authorList>
            <consortium name="Pathogen Informatics"/>
            <person name="Doyle S."/>
        </authorList>
    </citation>
    <scope>NUCLEOTIDE SEQUENCE [LARGE SCALE GENOMIC DNA]</scope>
    <source>
        <strain evidence="2 3">NCTC11388</strain>
    </source>
</reference>
<keyword evidence="1" id="KW-0732">Signal</keyword>
<gene>
    <name evidence="2" type="ORF">NCTC11388_02220</name>
</gene>
<dbReference type="SUPFAM" id="SSF117074">
    <property type="entry name" value="Hypothetical protein PA1324"/>
    <property type="match status" value="1"/>
</dbReference>
<name>A0A380C3H6_SPHSI</name>
<protein>
    <recommendedName>
        <fullName evidence="4">SD-repeat containing protein B domain-containing protein</fullName>
    </recommendedName>
</protein>
<evidence type="ECO:0000256" key="1">
    <source>
        <dbReference type="SAM" id="SignalP"/>
    </source>
</evidence>
<sequence length="955" mass="108048">MKRFLFLIAIVSLSFMFHMKAAKAQTHSGIQINTASSLHVEEGVIQLSVEVINTSSSIFKGSLKIDAPANLALLSQNTVEIAAGKKKYLSLKFKCSGLANLKDKAIQITAIQQGNVVSAPVLIRLDVAEKRAVTLHNMTDVQLLQRVGDIVYVKALIRNEGTSDEKVNLVFSSPDRIGSRSFQTISMDLPSGKDTLVTYSFTIEKYMMQLPRYNLNINGLYPSNDIFGNLSLVFNNVSSVRNYDKMFRQDPDINTYSRNNIEWIANNIGELNSMYYLRSVGEYELSKTKYLRYNLYATTYGKIAEKPQITNTWINVEKDNKGIVAGNLQESYDMFFYGRGVKFYTADSAKNNSFEAAVVEKSFDLLASNTSSQGYSAYVRTVLGDQLPDKKYYSGTLFYDHSPYDSTESFLFSNTFGFFKQAQKDKIRLDADIGVGLTNRLHPLAGMSDDSRPSAALGLRLFTRKKGFTYSSDNYVSTAYYPGNRRGSIQLNQYINRKLGNVSITAGYLFNKYNPKYLNRNLLFDMEATNSRANIDFTMAVNDLLTYSVQPNYTTESGNSFINNSYPTLSIKSWTLNNIFYLRSRNYKHTFYISFESGVSRLKNIENNAWIYRGNFSYNYDAFNLYGNFQKGNFHIYDALPNLSGVDDENYRVSISPSYQKQFWNKKMSATVGAILNISSYSGENYIANASLQYRVLKNTILSGSYYYYYLNSRSNYTNGYGNIQVGVRQNLPSGVSSGQQTKNGDLEIFCFYDNNNNGFFDTGDSKAVNYTLLINDLMLTTDRQGQVAFKNIPYGELAVVFPPKDGFQANNQKILINRSKTKLSVPLQQSVQIEGTIQLAYDPVRSVAVDTDLLGYKIYAKDNYGHVFESQTDTKGSYSLLLPEGEYIFFMDESTFPENIYLDQNSYPMKVTIGQKATAPAFNLQIKSKKYTDQTVLKKIERRKLRSIPGSLSK</sequence>
<evidence type="ECO:0000313" key="2">
    <source>
        <dbReference type="EMBL" id="SUJ12354.1"/>
    </source>
</evidence>
<dbReference type="RefSeq" id="WP_258862194.1">
    <property type="nucleotide sequence ID" value="NZ_UGYW01000002.1"/>
</dbReference>
<organism evidence="2 3">
    <name type="scientific">Sphingobacterium spiritivorum</name>
    <name type="common">Flavobacterium spiritivorum</name>
    <dbReference type="NCBI Taxonomy" id="258"/>
    <lineage>
        <taxon>Bacteria</taxon>
        <taxon>Pseudomonadati</taxon>
        <taxon>Bacteroidota</taxon>
        <taxon>Sphingobacteriia</taxon>
        <taxon>Sphingobacteriales</taxon>
        <taxon>Sphingobacteriaceae</taxon>
        <taxon>Sphingobacterium</taxon>
    </lineage>
</organism>
<dbReference type="AlphaFoldDB" id="A0A380C3H6"/>
<proteinExistence type="predicted"/>
<evidence type="ECO:0000313" key="3">
    <source>
        <dbReference type="Proteomes" id="UP000254893"/>
    </source>
</evidence>
<evidence type="ECO:0008006" key="4">
    <source>
        <dbReference type="Google" id="ProtNLM"/>
    </source>
</evidence>